<evidence type="ECO:0000313" key="5">
    <source>
        <dbReference type="Proteomes" id="UP000007463"/>
    </source>
</evidence>
<reference evidence="4 5" key="1">
    <citation type="journal article" date="2011" name="Stand. Genomic Sci.">
        <title>Complete genome sequence of the gliding freshwater bacterium Fluviicola taffensis type strain (RW262).</title>
        <authorList>
            <person name="Woyke T."/>
            <person name="Chertkov O."/>
            <person name="Lapidus A."/>
            <person name="Nolan M."/>
            <person name="Lucas S."/>
            <person name="Del Rio T.G."/>
            <person name="Tice H."/>
            <person name="Cheng J.F."/>
            <person name="Tapia R."/>
            <person name="Han C."/>
            <person name="Goodwin L."/>
            <person name="Pitluck S."/>
            <person name="Liolios K."/>
            <person name="Pagani I."/>
            <person name="Ivanova N."/>
            <person name="Huntemann M."/>
            <person name="Mavromatis K."/>
            <person name="Mikhailova N."/>
            <person name="Pati A."/>
            <person name="Chen A."/>
            <person name="Palaniappan K."/>
            <person name="Land M."/>
            <person name="Hauser L."/>
            <person name="Brambilla E.M."/>
            <person name="Rohde M."/>
            <person name="Mwirichia R."/>
            <person name="Sikorski J."/>
            <person name="Tindall B.J."/>
            <person name="Goker M."/>
            <person name="Bristow J."/>
            <person name="Eisen J.A."/>
            <person name="Markowitz V."/>
            <person name="Hugenholtz P."/>
            <person name="Klenk H.P."/>
            <person name="Kyrpides N.C."/>
        </authorList>
    </citation>
    <scope>NUCLEOTIDE SEQUENCE [LARGE SCALE GENOMIC DNA]</scope>
    <source>
        <strain evidence="5">DSM 16823 / RW262 / RW262</strain>
    </source>
</reference>
<keyword evidence="1 2" id="KW-0597">Phosphoprotein</keyword>
<dbReference type="SUPFAM" id="SSF52172">
    <property type="entry name" value="CheY-like"/>
    <property type="match status" value="1"/>
</dbReference>
<feature type="domain" description="Response regulatory" evidence="3">
    <location>
        <begin position="4"/>
        <end position="118"/>
    </location>
</feature>
<dbReference type="Gene3D" id="3.40.720.10">
    <property type="entry name" value="Alkaline Phosphatase, subunit A"/>
    <property type="match status" value="1"/>
</dbReference>
<dbReference type="RefSeq" id="WP_013687346.1">
    <property type="nucleotide sequence ID" value="NC_015321.1"/>
</dbReference>
<name>F2IEN7_FLUTR</name>
<keyword evidence="5" id="KW-1185">Reference proteome</keyword>
<dbReference type="Pfam" id="PF00072">
    <property type="entry name" value="Response_reg"/>
    <property type="match status" value="1"/>
</dbReference>
<dbReference type="AlphaFoldDB" id="F2IEN7"/>
<dbReference type="PANTHER" id="PTHR44591">
    <property type="entry name" value="STRESS RESPONSE REGULATOR PROTEIN 1"/>
    <property type="match status" value="1"/>
</dbReference>
<proteinExistence type="predicted"/>
<dbReference type="EMBL" id="CP002542">
    <property type="protein sequence ID" value="AEA44576.1"/>
    <property type="molecule type" value="Genomic_DNA"/>
</dbReference>
<evidence type="ECO:0000313" key="4">
    <source>
        <dbReference type="EMBL" id="AEA44576.1"/>
    </source>
</evidence>
<reference evidence="5" key="2">
    <citation type="submission" date="2011-02" db="EMBL/GenBank/DDBJ databases">
        <title>The complete genome of Fluviicola taffensis DSM 16823.</title>
        <authorList>
            <consortium name="US DOE Joint Genome Institute (JGI-PGF)"/>
            <person name="Lucas S."/>
            <person name="Copeland A."/>
            <person name="Lapidus A."/>
            <person name="Bruce D."/>
            <person name="Goodwin L."/>
            <person name="Pitluck S."/>
            <person name="Kyrpides N."/>
            <person name="Mavromatis K."/>
            <person name="Ivanova N."/>
            <person name="Mikhailova N."/>
            <person name="Pagani I."/>
            <person name="Chertkov O."/>
            <person name="Detter J.C."/>
            <person name="Han C."/>
            <person name="Tapia R."/>
            <person name="Land M."/>
            <person name="Hauser L."/>
            <person name="Markowitz V."/>
            <person name="Cheng J.-F."/>
            <person name="Hugenholtz P."/>
            <person name="Woyke T."/>
            <person name="Wu D."/>
            <person name="Tindall B."/>
            <person name="Pomrenke H.G."/>
            <person name="Brambilla E."/>
            <person name="Klenk H.-P."/>
            <person name="Eisen J.A."/>
        </authorList>
    </citation>
    <scope>NUCLEOTIDE SEQUENCE [LARGE SCALE GENOMIC DNA]</scope>
    <source>
        <strain evidence="5">DSM 16823 / RW262 / RW262</strain>
    </source>
</reference>
<dbReference type="STRING" id="755732.Fluta_2592"/>
<dbReference type="InterPro" id="IPR011006">
    <property type="entry name" value="CheY-like_superfamily"/>
</dbReference>
<dbReference type="eggNOG" id="COG2204">
    <property type="taxonomic scope" value="Bacteria"/>
</dbReference>
<gene>
    <name evidence="4" type="ordered locus">Fluta_2592</name>
</gene>
<evidence type="ECO:0000256" key="2">
    <source>
        <dbReference type="PROSITE-ProRule" id="PRU00169"/>
    </source>
</evidence>
<dbReference type="CDD" id="cd00156">
    <property type="entry name" value="REC"/>
    <property type="match status" value="1"/>
</dbReference>
<dbReference type="InterPro" id="IPR017850">
    <property type="entry name" value="Alkaline_phosphatase_core_sf"/>
</dbReference>
<dbReference type="Pfam" id="PF08665">
    <property type="entry name" value="PglZ"/>
    <property type="match status" value="1"/>
</dbReference>
<dbReference type="InterPro" id="IPR050595">
    <property type="entry name" value="Bact_response_regulator"/>
</dbReference>
<dbReference type="KEGG" id="fte:Fluta_2592"/>
<dbReference type="PROSITE" id="PS50110">
    <property type="entry name" value="RESPONSE_REGULATORY"/>
    <property type="match status" value="1"/>
</dbReference>
<feature type="modified residue" description="4-aspartylphosphate" evidence="2">
    <location>
        <position position="53"/>
    </location>
</feature>
<dbReference type="SUPFAM" id="SSF53649">
    <property type="entry name" value="Alkaline phosphatase-like"/>
    <property type="match status" value="1"/>
</dbReference>
<dbReference type="HOGENOM" id="CLU_527616_0_0_10"/>
<dbReference type="Proteomes" id="UP000007463">
    <property type="component" value="Chromosome"/>
</dbReference>
<dbReference type="SMART" id="SM00448">
    <property type="entry name" value="REC"/>
    <property type="match status" value="1"/>
</dbReference>
<dbReference type="GO" id="GO:0000160">
    <property type="term" value="P:phosphorelay signal transduction system"/>
    <property type="evidence" value="ECO:0007669"/>
    <property type="project" value="InterPro"/>
</dbReference>
<protein>
    <submittedName>
        <fullName evidence="4">Response regulator receiver protein</fullName>
    </submittedName>
</protein>
<dbReference type="PANTHER" id="PTHR44591:SF3">
    <property type="entry name" value="RESPONSE REGULATORY DOMAIN-CONTAINING PROTEIN"/>
    <property type="match status" value="1"/>
</dbReference>
<dbReference type="OrthoDB" id="9813025at2"/>
<sequence>MQAKILWADDEMEFLKPHVLFLEAKGYSVELINNGSEAVEKCQENNYDIVFLDENMPGISGLEALARIKEITPQTPVVMITKSEEESIMEEAIGSKIADYLIKPVNPNQLLLCLKKNLDHRKLVSQKTNSNYQQEFRQLGMQLNSRLDAEEWKDVFKKLTYWDLEFKGIEDQGMLEILNAQRKEANDLFCRFVENNYEDWFNGQEEAPDMVHHLLKEQVFPLLNEKDRVFLMVIDNLRYDQWQVLKPIISNFFTIEKEEIVYSILPTATHYARNALFAGLMPSEIEKRFPKQWLNEDDEGGKNMHEATFLEGNLKRNGKDVKWSYHKITNLEAGKRLVDQFHTLWDNQLNAIVYNFVDMLSHARTEMDMIKELAADESAYRSLTLSWFEHSPLQEMFKKIAEKGGKVVITTDHGTVRVTNPVKIVGDRSTNSNLRYKTGRNLSYKEKEVFTVKHPDKVGLPKSSLSAEFVFTREQDYFVYPNNYNHFVNYYNDTFQHGGISMEEMLIPFIILQSK</sequence>
<accession>F2IEN7</accession>
<evidence type="ECO:0000259" key="3">
    <source>
        <dbReference type="PROSITE" id="PS50110"/>
    </source>
</evidence>
<dbReference type="Gene3D" id="3.40.50.2300">
    <property type="match status" value="1"/>
</dbReference>
<dbReference type="InterPro" id="IPR001789">
    <property type="entry name" value="Sig_transdc_resp-reg_receiver"/>
</dbReference>
<evidence type="ECO:0000256" key="1">
    <source>
        <dbReference type="ARBA" id="ARBA00022553"/>
    </source>
</evidence>
<organism evidence="4 5">
    <name type="scientific">Fluviicola taffensis (strain DSM 16823 / NCIMB 13979 / RW262)</name>
    <dbReference type="NCBI Taxonomy" id="755732"/>
    <lineage>
        <taxon>Bacteria</taxon>
        <taxon>Pseudomonadati</taxon>
        <taxon>Bacteroidota</taxon>
        <taxon>Flavobacteriia</taxon>
        <taxon>Flavobacteriales</taxon>
        <taxon>Crocinitomicaceae</taxon>
        <taxon>Fluviicola</taxon>
    </lineage>
</organism>